<dbReference type="Gene3D" id="3.30.70.2450">
    <property type="match status" value="1"/>
</dbReference>
<feature type="domain" description="FAD-binding" evidence="4">
    <location>
        <begin position="38"/>
        <end position="373"/>
    </location>
</feature>
<dbReference type="RefSeq" id="WP_146447440.1">
    <property type="nucleotide sequence ID" value="NZ_SJPS01000001.1"/>
</dbReference>
<sequence>MDFLLRSTTTMLVGRVDWEAKDSQFAAYQELTMLMPSVPLLVVGGRTTGLMMAAELARHGATVRIVDKSPGIDPHSRATLLHSRTLEIFHGLGLVDQIVPIGQPMRRILLYADGKLVGESQENEADSPFPYGIALSQAKTEAILERHLNNLGVTVERDTELTSFVEHDSGVRVELRHASGAQETIETPWLIGCDGAHSTVRHLSGVGFPGEADLLPYLLADVIVEGPLQPDDVHIYLHDEGELFFFVLDEGRRLVVASGKSSSDPHEAPTLEQMQDLVIRRSGGIFRLGDPRWLASFHIHYRLAPHYRQGRVFLAGDAAHIHSLIGGQGMNTGIQDAHNLAWKVALVLQGVVPEKWLDTYESERRRVAEDVIAMTRSATEQTEMFPHLSQSARKRLCKHMFVPESEKQRARRRSEELDLDYRSSPLCIESDGEFDAGPHAGSQVVDAGPLVLDGATCSFFELLRGTQHRLLLFTGLHQDEPSEEITQVAGEIADKHQHWINVFLVGKPIPSAMLPAGVVAIEDLQSSLHQRYGAVGPCMYLIRPDGYIAYRSFQLDSLDAYLASVM</sequence>
<protein>
    <submittedName>
        <fullName evidence="5">Pentachlorophenol 4-monooxygenase</fullName>
        <ecNumber evidence="5">1.14.13.50</ecNumber>
    </submittedName>
</protein>
<comment type="cofactor">
    <cofactor evidence="1">
        <name>FAD</name>
        <dbReference type="ChEBI" id="CHEBI:57692"/>
    </cofactor>
</comment>
<dbReference type="PANTHER" id="PTHR43004">
    <property type="entry name" value="TRK SYSTEM POTASSIUM UPTAKE PROTEIN"/>
    <property type="match status" value="1"/>
</dbReference>
<dbReference type="GO" id="GO:0018677">
    <property type="term" value="F:pentachlorophenol monooxygenase activity"/>
    <property type="evidence" value="ECO:0007669"/>
    <property type="project" value="UniProtKB-EC"/>
</dbReference>
<dbReference type="GO" id="GO:0071949">
    <property type="term" value="F:FAD binding"/>
    <property type="evidence" value="ECO:0007669"/>
    <property type="project" value="InterPro"/>
</dbReference>
<evidence type="ECO:0000256" key="2">
    <source>
        <dbReference type="ARBA" id="ARBA00022630"/>
    </source>
</evidence>
<dbReference type="EC" id="1.14.13.50" evidence="5"/>
<dbReference type="InterPro" id="IPR050641">
    <property type="entry name" value="RIFMO-like"/>
</dbReference>
<comment type="caution">
    <text evidence="5">The sequence shown here is derived from an EMBL/GenBank/DDBJ whole genome shotgun (WGS) entry which is preliminary data.</text>
</comment>
<dbReference type="OrthoDB" id="9766816at2"/>
<dbReference type="InterPro" id="IPR002938">
    <property type="entry name" value="FAD-bd"/>
</dbReference>
<organism evidence="5 6">
    <name type="scientific">Bythopirellula polymerisocia</name>
    <dbReference type="NCBI Taxonomy" id="2528003"/>
    <lineage>
        <taxon>Bacteria</taxon>
        <taxon>Pseudomonadati</taxon>
        <taxon>Planctomycetota</taxon>
        <taxon>Planctomycetia</taxon>
        <taxon>Pirellulales</taxon>
        <taxon>Lacipirellulaceae</taxon>
        <taxon>Bythopirellula</taxon>
    </lineage>
</organism>
<dbReference type="InterPro" id="IPR036188">
    <property type="entry name" value="FAD/NAD-bd_sf"/>
</dbReference>
<name>A0A5C6CYD0_9BACT</name>
<evidence type="ECO:0000256" key="1">
    <source>
        <dbReference type="ARBA" id="ARBA00001974"/>
    </source>
</evidence>
<keyword evidence="6" id="KW-1185">Reference proteome</keyword>
<dbReference type="EMBL" id="SJPS01000001">
    <property type="protein sequence ID" value="TWU29408.1"/>
    <property type="molecule type" value="Genomic_DNA"/>
</dbReference>
<evidence type="ECO:0000259" key="4">
    <source>
        <dbReference type="Pfam" id="PF01494"/>
    </source>
</evidence>
<dbReference type="SUPFAM" id="SSF51905">
    <property type="entry name" value="FAD/NAD(P)-binding domain"/>
    <property type="match status" value="1"/>
</dbReference>
<keyword evidence="3" id="KW-0274">FAD</keyword>
<dbReference type="Gene3D" id="3.40.30.120">
    <property type="match status" value="1"/>
</dbReference>
<gene>
    <name evidence="5" type="primary">pcpB</name>
    <name evidence="5" type="ORF">Pla144_01860</name>
</gene>
<dbReference type="Gene3D" id="3.50.50.60">
    <property type="entry name" value="FAD/NAD(P)-binding domain"/>
    <property type="match status" value="1"/>
</dbReference>
<accession>A0A5C6CYD0</accession>
<dbReference type="Proteomes" id="UP000318437">
    <property type="component" value="Unassembled WGS sequence"/>
</dbReference>
<reference evidence="5 6" key="1">
    <citation type="submission" date="2019-02" db="EMBL/GenBank/DDBJ databases">
        <title>Deep-cultivation of Planctomycetes and their phenomic and genomic characterization uncovers novel biology.</title>
        <authorList>
            <person name="Wiegand S."/>
            <person name="Jogler M."/>
            <person name="Boedeker C."/>
            <person name="Pinto D."/>
            <person name="Vollmers J."/>
            <person name="Rivas-Marin E."/>
            <person name="Kohn T."/>
            <person name="Peeters S.H."/>
            <person name="Heuer A."/>
            <person name="Rast P."/>
            <person name="Oberbeckmann S."/>
            <person name="Bunk B."/>
            <person name="Jeske O."/>
            <person name="Meyerdierks A."/>
            <person name="Storesund J.E."/>
            <person name="Kallscheuer N."/>
            <person name="Luecker S."/>
            <person name="Lage O.M."/>
            <person name="Pohl T."/>
            <person name="Merkel B.J."/>
            <person name="Hornburger P."/>
            <person name="Mueller R.-W."/>
            <person name="Bruemmer F."/>
            <person name="Labrenz M."/>
            <person name="Spormann A.M."/>
            <person name="Op Den Camp H."/>
            <person name="Overmann J."/>
            <person name="Amann R."/>
            <person name="Jetten M.S.M."/>
            <person name="Mascher T."/>
            <person name="Medema M.H."/>
            <person name="Devos D.P."/>
            <person name="Kaster A.-K."/>
            <person name="Ovreas L."/>
            <person name="Rohde M."/>
            <person name="Galperin M.Y."/>
            <person name="Jogler C."/>
        </authorList>
    </citation>
    <scope>NUCLEOTIDE SEQUENCE [LARGE SCALE GENOMIC DNA]</scope>
    <source>
        <strain evidence="5 6">Pla144</strain>
    </source>
</reference>
<evidence type="ECO:0000313" key="5">
    <source>
        <dbReference type="EMBL" id="TWU29408.1"/>
    </source>
</evidence>
<proteinExistence type="predicted"/>
<dbReference type="PRINTS" id="PR00420">
    <property type="entry name" value="RNGMNOXGNASE"/>
</dbReference>
<keyword evidence="5" id="KW-0503">Monooxygenase</keyword>
<evidence type="ECO:0000256" key="3">
    <source>
        <dbReference type="ARBA" id="ARBA00022827"/>
    </source>
</evidence>
<dbReference type="PANTHER" id="PTHR43004:SF19">
    <property type="entry name" value="BINDING MONOOXYGENASE, PUTATIVE (JCVI)-RELATED"/>
    <property type="match status" value="1"/>
</dbReference>
<keyword evidence="5" id="KW-0560">Oxidoreductase</keyword>
<dbReference type="Pfam" id="PF01494">
    <property type="entry name" value="FAD_binding_3"/>
    <property type="match status" value="1"/>
</dbReference>
<dbReference type="AlphaFoldDB" id="A0A5C6CYD0"/>
<evidence type="ECO:0000313" key="6">
    <source>
        <dbReference type="Proteomes" id="UP000318437"/>
    </source>
</evidence>
<keyword evidence="2" id="KW-0285">Flavoprotein</keyword>